<evidence type="ECO:0000256" key="1">
    <source>
        <dbReference type="ARBA" id="ARBA00022729"/>
    </source>
</evidence>
<dbReference type="GO" id="GO:0005886">
    <property type="term" value="C:plasma membrane"/>
    <property type="evidence" value="ECO:0007669"/>
    <property type="project" value="TreeGrafter"/>
</dbReference>
<proteinExistence type="predicted"/>
<dbReference type="SMART" id="SM00406">
    <property type="entry name" value="IGv"/>
    <property type="match status" value="1"/>
</dbReference>
<sequence>SGCRFLLQPNWCTEAVDIIQHPEVLLVSNVGKAVTLHCNHKDSTHLRLFWYRQTESKALTLIAFSYGSKDEQYEDGFKDVFNLTRAEILKSSLKINHVKPEDTAVYYCATSVTHWHRAE</sequence>
<dbReference type="PANTHER" id="PTHR23268">
    <property type="entry name" value="T-CELL RECEPTOR BETA CHAIN"/>
    <property type="match status" value="1"/>
</dbReference>
<dbReference type="InterPro" id="IPR050413">
    <property type="entry name" value="TCR_beta_variable"/>
</dbReference>
<accession>A0A8C4RTC2</accession>
<name>A0A8C4RTC2_ERPCA</name>
<dbReference type="InterPro" id="IPR013783">
    <property type="entry name" value="Ig-like_fold"/>
</dbReference>
<evidence type="ECO:0000259" key="3">
    <source>
        <dbReference type="PROSITE" id="PS50835"/>
    </source>
</evidence>
<keyword evidence="2" id="KW-0391">Immunity</keyword>
<keyword evidence="5" id="KW-1185">Reference proteome</keyword>
<reference evidence="4" key="1">
    <citation type="submission" date="2021-06" db="EMBL/GenBank/DDBJ databases">
        <authorList>
            <consortium name="Wellcome Sanger Institute Data Sharing"/>
        </authorList>
    </citation>
    <scope>NUCLEOTIDE SEQUENCE [LARGE SCALE GENOMIC DNA]</scope>
</reference>
<dbReference type="GO" id="GO:0002376">
    <property type="term" value="P:immune system process"/>
    <property type="evidence" value="ECO:0007669"/>
    <property type="project" value="UniProtKB-KW"/>
</dbReference>
<dbReference type="SUPFAM" id="SSF48726">
    <property type="entry name" value="Immunoglobulin"/>
    <property type="match status" value="1"/>
</dbReference>
<feature type="domain" description="Ig-like" evidence="3">
    <location>
        <begin position="31"/>
        <end position="119"/>
    </location>
</feature>
<dbReference type="InterPro" id="IPR007110">
    <property type="entry name" value="Ig-like_dom"/>
</dbReference>
<dbReference type="Proteomes" id="UP000694620">
    <property type="component" value="Chromosome 3"/>
</dbReference>
<dbReference type="Pfam" id="PF07686">
    <property type="entry name" value="V-set"/>
    <property type="match status" value="1"/>
</dbReference>
<dbReference type="PROSITE" id="PS50835">
    <property type="entry name" value="IG_LIKE"/>
    <property type="match status" value="1"/>
</dbReference>
<dbReference type="PANTHER" id="PTHR23268:SF28">
    <property type="entry name" value="T CELL RECEPTOR BETA VARIABLE 19"/>
    <property type="match status" value="1"/>
</dbReference>
<protein>
    <recommendedName>
        <fullName evidence="3">Ig-like domain-containing protein</fullName>
    </recommendedName>
</protein>
<keyword evidence="1" id="KW-0732">Signal</keyword>
<dbReference type="AlphaFoldDB" id="A0A8C4RTC2"/>
<evidence type="ECO:0000313" key="4">
    <source>
        <dbReference type="Ensembl" id="ENSECRP00000006455.1"/>
    </source>
</evidence>
<dbReference type="GeneTree" id="ENSGT01150000287552"/>
<evidence type="ECO:0000256" key="2">
    <source>
        <dbReference type="ARBA" id="ARBA00022859"/>
    </source>
</evidence>
<dbReference type="InterPro" id="IPR013106">
    <property type="entry name" value="Ig_V-set"/>
</dbReference>
<dbReference type="Gene3D" id="2.60.40.10">
    <property type="entry name" value="Immunoglobulins"/>
    <property type="match status" value="1"/>
</dbReference>
<dbReference type="GO" id="GO:0007166">
    <property type="term" value="P:cell surface receptor signaling pathway"/>
    <property type="evidence" value="ECO:0007669"/>
    <property type="project" value="TreeGrafter"/>
</dbReference>
<evidence type="ECO:0000313" key="5">
    <source>
        <dbReference type="Proteomes" id="UP000694620"/>
    </source>
</evidence>
<reference evidence="4" key="3">
    <citation type="submission" date="2025-09" db="UniProtKB">
        <authorList>
            <consortium name="Ensembl"/>
        </authorList>
    </citation>
    <scope>IDENTIFICATION</scope>
</reference>
<dbReference type="Ensembl" id="ENSECRT00000006558.1">
    <property type="protein sequence ID" value="ENSECRP00000006455.1"/>
    <property type="gene ID" value="ENSECRG00000004308.1"/>
</dbReference>
<organism evidence="4 5">
    <name type="scientific">Erpetoichthys calabaricus</name>
    <name type="common">Rope fish</name>
    <name type="synonym">Calamoichthys calabaricus</name>
    <dbReference type="NCBI Taxonomy" id="27687"/>
    <lineage>
        <taxon>Eukaryota</taxon>
        <taxon>Metazoa</taxon>
        <taxon>Chordata</taxon>
        <taxon>Craniata</taxon>
        <taxon>Vertebrata</taxon>
        <taxon>Euteleostomi</taxon>
        <taxon>Actinopterygii</taxon>
        <taxon>Polypteriformes</taxon>
        <taxon>Polypteridae</taxon>
        <taxon>Erpetoichthys</taxon>
    </lineage>
</organism>
<dbReference type="InterPro" id="IPR036179">
    <property type="entry name" value="Ig-like_dom_sf"/>
</dbReference>
<reference evidence="4" key="2">
    <citation type="submission" date="2025-08" db="UniProtKB">
        <authorList>
            <consortium name="Ensembl"/>
        </authorList>
    </citation>
    <scope>IDENTIFICATION</scope>
</reference>